<sequence>MTGAYRVTFSFYAPPKVTSATIHRFRLSPLLSSSVSIPFPSKRTNRKNHLRPKILKTLTKPFTPAPLPQIVPVEHTVPIPIPFPPDYDPVLDAPSDEISSRSPLPGERIVWVLGNSSSSKKEERVDNLDGKGSILLNGSSNVAYFDDIDQEERISEIRAMAREAREKEKRERKEGNEETDIEKEIGARLVKLEKRLNSKREKLPESFMNYLGVFGNEEEEEEELSDNSLVPKEDHKALRFKKKFKFKSPSMNSRSSPKGFSGSNSMNGSHPNGESRDIDSGTMKIDSGGKVTGVQLNLSQDGNKLETENKDLLKEIQSGAVQENRKGRLSSEVPKSWKSTDFEKQNSLSLTKENQRTNTNLDGPASPRRKSSRDPVKRPVTYKMGDKKSVVQTKLWWLKLPYALAILMRRGTEQEGPAGLYALRTPSQADNQEDSCTVAFEDRSDANNFCYLLESYFQDLGNFSADIVPLSIKELHDAVKSRSKKVIVVKKGQLKLYAGQPFAEVEMALLSLLDQDQEGT</sequence>
<dbReference type="PANTHER" id="PTHR34962:SF3">
    <property type="entry name" value="ABC SUBFAMILY C PROTEIN"/>
    <property type="match status" value="1"/>
</dbReference>
<name>A0A6A6KM65_HEVBR</name>
<accession>A0A6A6KM65</accession>
<dbReference type="AlphaFoldDB" id="A0A6A6KM65"/>
<feature type="region of interest" description="Disordered" evidence="1">
    <location>
        <begin position="247"/>
        <end position="303"/>
    </location>
</feature>
<dbReference type="PANTHER" id="PTHR34962">
    <property type="entry name" value="EMBRYO DEFECTIVE 1703-RELATED"/>
    <property type="match status" value="1"/>
</dbReference>
<feature type="region of interest" description="Disordered" evidence="1">
    <location>
        <begin position="317"/>
        <end position="381"/>
    </location>
</feature>
<keyword evidence="3" id="KW-1185">Reference proteome</keyword>
<proteinExistence type="predicted"/>
<gene>
    <name evidence="2" type="ORF">GH714_029236</name>
</gene>
<evidence type="ECO:0000313" key="3">
    <source>
        <dbReference type="Proteomes" id="UP000467840"/>
    </source>
</evidence>
<dbReference type="EMBL" id="JAAGAX010000016">
    <property type="protein sequence ID" value="KAF2289176.1"/>
    <property type="molecule type" value="Genomic_DNA"/>
</dbReference>
<feature type="compositionally biased region" description="Polar residues" evidence="1">
    <location>
        <begin position="249"/>
        <end position="272"/>
    </location>
</feature>
<protein>
    <submittedName>
        <fullName evidence="2">Uncharacterized protein</fullName>
    </submittedName>
</protein>
<comment type="caution">
    <text evidence="2">The sequence shown here is derived from an EMBL/GenBank/DDBJ whole genome shotgun (WGS) entry which is preliminary data.</text>
</comment>
<feature type="compositionally biased region" description="Polar residues" evidence="1">
    <location>
        <begin position="345"/>
        <end position="361"/>
    </location>
</feature>
<evidence type="ECO:0000256" key="1">
    <source>
        <dbReference type="SAM" id="MobiDB-lite"/>
    </source>
</evidence>
<organism evidence="2 3">
    <name type="scientific">Hevea brasiliensis</name>
    <name type="common">Para rubber tree</name>
    <name type="synonym">Siphonia brasiliensis</name>
    <dbReference type="NCBI Taxonomy" id="3981"/>
    <lineage>
        <taxon>Eukaryota</taxon>
        <taxon>Viridiplantae</taxon>
        <taxon>Streptophyta</taxon>
        <taxon>Embryophyta</taxon>
        <taxon>Tracheophyta</taxon>
        <taxon>Spermatophyta</taxon>
        <taxon>Magnoliopsida</taxon>
        <taxon>eudicotyledons</taxon>
        <taxon>Gunneridae</taxon>
        <taxon>Pentapetalae</taxon>
        <taxon>rosids</taxon>
        <taxon>fabids</taxon>
        <taxon>Malpighiales</taxon>
        <taxon>Euphorbiaceae</taxon>
        <taxon>Crotonoideae</taxon>
        <taxon>Micrandreae</taxon>
        <taxon>Hevea</taxon>
    </lineage>
</organism>
<dbReference type="Proteomes" id="UP000467840">
    <property type="component" value="Chromosome 8"/>
</dbReference>
<reference evidence="2 3" key="1">
    <citation type="journal article" date="2020" name="Mol. Plant">
        <title>The Chromosome-Based Rubber Tree Genome Provides New Insights into Spurge Genome Evolution and Rubber Biosynthesis.</title>
        <authorList>
            <person name="Liu J."/>
            <person name="Shi C."/>
            <person name="Shi C.C."/>
            <person name="Li W."/>
            <person name="Zhang Q.J."/>
            <person name="Zhang Y."/>
            <person name="Li K."/>
            <person name="Lu H.F."/>
            <person name="Shi C."/>
            <person name="Zhu S.T."/>
            <person name="Xiao Z.Y."/>
            <person name="Nan H."/>
            <person name="Yue Y."/>
            <person name="Zhu X.G."/>
            <person name="Wu Y."/>
            <person name="Hong X.N."/>
            <person name="Fan G.Y."/>
            <person name="Tong Y."/>
            <person name="Zhang D."/>
            <person name="Mao C.L."/>
            <person name="Liu Y.L."/>
            <person name="Hao S.J."/>
            <person name="Liu W.Q."/>
            <person name="Lv M.Q."/>
            <person name="Zhang H.B."/>
            <person name="Liu Y."/>
            <person name="Hu-Tang G.R."/>
            <person name="Wang J.P."/>
            <person name="Wang J.H."/>
            <person name="Sun Y.H."/>
            <person name="Ni S.B."/>
            <person name="Chen W.B."/>
            <person name="Zhang X.C."/>
            <person name="Jiao Y.N."/>
            <person name="Eichler E.E."/>
            <person name="Li G.H."/>
            <person name="Liu X."/>
            <person name="Gao L.Z."/>
        </authorList>
    </citation>
    <scope>NUCLEOTIDE SEQUENCE [LARGE SCALE GENOMIC DNA]</scope>
    <source>
        <strain evidence="3">cv. GT1</strain>
        <tissue evidence="2">Leaf</tissue>
    </source>
</reference>
<evidence type="ECO:0000313" key="2">
    <source>
        <dbReference type="EMBL" id="KAF2289176.1"/>
    </source>
</evidence>